<proteinExistence type="predicted"/>
<name>I4G0H9_MICAE</name>
<dbReference type="Proteomes" id="UP000003480">
    <property type="component" value="Unassembled WGS sequence"/>
</dbReference>
<organism evidence="1 2">
    <name type="scientific">Microcystis aeruginosa PCC 9443</name>
    <dbReference type="NCBI Taxonomy" id="1160281"/>
    <lineage>
        <taxon>Bacteria</taxon>
        <taxon>Bacillati</taxon>
        <taxon>Cyanobacteriota</taxon>
        <taxon>Cyanophyceae</taxon>
        <taxon>Oscillatoriophycideae</taxon>
        <taxon>Chroococcales</taxon>
        <taxon>Microcystaceae</taxon>
        <taxon>Microcystis</taxon>
    </lineage>
</organism>
<dbReference type="AlphaFoldDB" id="I4G0H9"/>
<evidence type="ECO:0000313" key="2">
    <source>
        <dbReference type="Proteomes" id="UP000003480"/>
    </source>
</evidence>
<evidence type="ECO:0008006" key="3">
    <source>
        <dbReference type="Google" id="ProtNLM"/>
    </source>
</evidence>
<dbReference type="EMBL" id="CAIJ01000116">
    <property type="protein sequence ID" value="CCI01440.1"/>
    <property type="molecule type" value="Genomic_DNA"/>
</dbReference>
<evidence type="ECO:0000313" key="1">
    <source>
        <dbReference type="EMBL" id="CCI01440.1"/>
    </source>
</evidence>
<comment type="caution">
    <text evidence="1">The sequence shown here is derived from an EMBL/GenBank/DDBJ whole genome shotgun (WGS) entry which is preliminary data.</text>
</comment>
<gene>
    <name evidence="1" type="ORF">MICAC_2020002</name>
</gene>
<accession>I4G0H9</accession>
<reference evidence="1 2" key="1">
    <citation type="submission" date="2012-04" db="EMBL/GenBank/DDBJ databases">
        <authorList>
            <person name="Genoscope - CEA"/>
        </authorList>
    </citation>
    <scope>NUCLEOTIDE SEQUENCE [LARGE SCALE GENOMIC DNA]</scope>
    <source>
        <strain evidence="1 2">9443</strain>
    </source>
</reference>
<sequence>MESKVYQKADQFVIRIVNAYKYLSPEKKEFLGTFSLKIR</sequence>
<dbReference type="HOGENOM" id="CLU_219767_0_0_3"/>
<protein>
    <recommendedName>
        <fullName evidence="3">Four helix bundle protein</fullName>
    </recommendedName>
</protein>